<evidence type="ECO:0000313" key="1">
    <source>
        <dbReference type="EMBL" id="UYD72119.1"/>
    </source>
</evidence>
<proteinExistence type="predicted"/>
<evidence type="ECO:0000313" key="2">
    <source>
        <dbReference type="Proteomes" id="UP001163333"/>
    </source>
</evidence>
<dbReference type="EMBL" id="OP056089">
    <property type="protein sequence ID" value="UYD72119.1"/>
    <property type="molecule type" value="Genomic_DNA"/>
</dbReference>
<reference evidence="1" key="1">
    <citation type="submission" date="2022-07" db="EMBL/GenBank/DDBJ databases">
        <authorList>
            <person name="Liu S."/>
        </authorList>
    </citation>
    <scope>NUCLEOTIDE SEQUENCE</scope>
</reference>
<dbReference type="RefSeq" id="YP_010845124.1">
    <property type="nucleotide sequence ID" value="NC_079185.1"/>
</dbReference>
<keyword evidence="2" id="KW-1185">Reference proteome</keyword>
<sequence length="178" mass="19782">MISVRDAFGRETTSKIQMCVVIAGYWDADNQWVHGGFAPALNFQATPIPVGDFSGTHGESLTPDPYGERTPAMMRFTSRLEMPMNSVIMHGNIPYKVTRRGDYHTGGYWQSIGQTLPRFDPNNIDPTGYEIDEGLIFLLDKNGTPITTDDTDVLGQINLKYGAREVPLSQLLEAQNRG</sequence>
<name>A0A9X9JRG9_9CAUD</name>
<dbReference type="KEGG" id="vg:80832274"/>
<protein>
    <submittedName>
        <fullName evidence="1">Uncharacterized protein</fullName>
    </submittedName>
</protein>
<dbReference type="Proteomes" id="UP001163333">
    <property type="component" value="Segment"/>
</dbReference>
<dbReference type="GeneID" id="80832274"/>
<organism evidence="1 2">
    <name type="scientific">Vibrio phage vB_VpaM_VPs20</name>
    <dbReference type="NCBI Taxonomy" id="2978980"/>
    <lineage>
        <taxon>Viruses</taxon>
        <taxon>Duplodnaviria</taxon>
        <taxon>Heunggongvirae</taxon>
        <taxon>Uroviricota</taxon>
        <taxon>Caudoviricetes</taxon>
        <taxon>Chaseviridae</taxon>
        <taxon>Nefertitivirinae</taxon>
        <taxon>Liaoningvirus</taxon>
        <taxon>Liaoningvirus VPs20</taxon>
    </lineage>
</organism>
<accession>A0A9X9JRG9</accession>